<reference evidence="1" key="1">
    <citation type="submission" date="2024-01" db="EMBL/GenBank/DDBJ databases">
        <authorList>
            <person name="Webb A."/>
        </authorList>
    </citation>
    <scope>NUCLEOTIDE SEQUENCE</scope>
    <source>
        <strain evidence="1">Pm1</strain>
    </source>
</reference>
<sequence length="213" mass="24323">MPRSRPRKRYYWAPVRPTVKQAVAPLPANSHPSASAAKSDSVRARLQRKVAAKSAQQPEHVETQIVLSSEVLARQFETWKKEMTPVEVVEFVRSTIGIENPSGMNLLMKYFAYITPHLLDERRLWLEHRQQKPIHPDSTETMEKTDAKVKLLLDEATTSLYDAVKQCVGVPKLLKIIMVHVKSTENGLRDLALLMMQHGIDKKDFGPSNSMRW</sequence>
<name>A0AAV1TUA2_9STRA</name>
<organism evidence="1 2">
    <name type="scientific">Peronospora matthiolae</name>
    <dbReference type="NCBI Taxonomy" id="2874970"/>
    <lineage>
        <taxon>Eukaryota</taxon>
        <taxon>Sar</taxon>
        <taxon>Stramenopiles</taxon>
        <taxon>Oomycota</taxon>
        <taxon>Peronosporomycetes</taxon>
        <taxon>Peronosporales</taxon>
        <taxon>Peronosporaceae</taxon>
        <taxon>Peronospora</taxon>
    </lineage>
</organism>
<dbReference type="AlphaFoldDB" id="A0AAV1TUA2"/>
<dbReference type="EMBL" id="CAKLBY020000092">
    <property type="protein sequence ID" value="CAK7925835.1"/>
    <property type="molecule type" value="Genomic_DNA"/>
</dbReference>
<evidence type="ECO:0000313" key="1">
    <source>
        <dbReference type="EMBL" id="CAK7925835.1"/>
    </source>
</evidence>
<evidence type="ECO:0000313" key="2">
    <source>
        <dbReference type="Proteomes" id="UP001162060"/>
    </source>
</evidence>
<dbReference type="Proteomes" id="UP001162060">
    <property type="component" value="Unassembled WGS sequence"/>
</dbReference>
<accession>A0AAV1TUA2</accession>
<proteinExistence type="predicted"/>
<comment type="caution">
    <text evidence="1">The sequence shown here is derived from an EMBL/GenBank/DDBJ whole genome shotgun (WGS) entry which is preliminary data.</text>
</comment>
<gene>
    <name evidence="1" type="ORF">PM001_LOCUS10985</name>
</gene>
<protein>
    <submittedName>
        <fullName evidence="1">Uncharacterized protein</fullName>
    </submittedName>
</protein>